<dbReference type="Gene3D" id="3.40.109.10">
    <property type="entry name" value="NADH Oxidase"/>
    <property type="match status" value="1"/>
</dbReference>
<evidence type="ECO:0000259" key="3">
    <source>
        <dbReference type="Pfam" id="PF00881"/>
    </source>
</evidence>
<dbReference type="AlphaFoldDB" id="A0A6J7DT96"/>
<feature type="domain" description="Nitroreductase" evidence="3">
    <location>
        <begin position="17"/>
        <end position="187"/>
    </location>
</feature>
<dbReference type="InterPro" id="IPR029479">
    <property type="entry name" value="Nitroreductase"/>
</dbReference>
<name>A0A6J7DT96_9ZZZZ</name>
<comment type="similarity">
    <text evidence="1">Belongs to the nitroreductase family.</text>
</comment>
<accession>A0A6J7DT96</accession>
<keyword evidence="2" id="KW-0560">Oxidoreductase</keyword>
<dbReference type="CDD" id="cd02062">
    <property type="entry name" value="Nitro_FMN_reductase"/>
    <property type="match status" value="1"/>
</dbReference>
<reference evidence="4" key="1">
    <citation type="submission" date="2020-05" db="EMBL/GenBank/DDBJ databases">
        <authorList>
            <person name="Chiriac C."/>
            <person name="Salcher M."/>
            <person name="Ghai R."/>
            <person name="Kavagutti S V."/>
        </authorList>
    </citation>
    <scope>NUCLEOTIDE SEQUENCE</scope>
</reference>
<gene>
    <name evidence="4" type="ORF">UFOPK3376_00802</name>
</gene>
<dbReference type="PANTHER" id="PTHR43673">
    <property type="entry name" value="NAD(P)H NITROREDUCTASE YDGI-RELATED"/>
    <property type="match status" value="1"/>
</dbReference>
<evidence type="ECO:0000256" key="1">
    <source>
        <dbReference type="ARBA" id="ARBA00007118"/>
    </source>
</evidence>
<proteinExistence type="inferred from homology"/>
<organism evidence="4">
    <name type="scientific">freshwater metagenome</name>
    <dbReference type="NCBI Taxonomy" id="449393"/>
    <lineage>
        <taxon>unclassified sequences</taxon>
        <taxon>metagenomes</taxon>
        <taxon>ecological metagenomes</taxon>
    </lineage>
</organism>
<dbReference type="Pfam" id="PF00881">
    <property type="entry name" value="Nitroreductase"/>
    <property type="match status" value="1"/>
</dbReference>
<evidence type="ECO:0000313" key="4">
    <source>
        <dbReference type="EMBL" id="CAB4870573.1"/>
    </source>
</evidence>
<dbReference type="GO" id="GO:0016491">
    <property type="term" value="F:oxidoreductase activity"/>
    <property type="evidence" value="ECO:0007669"/>
    <property type="project" value="UniProtKB-KW"/>
</dbReference>
<evidence type="ECO:0000256" key="2">
    <source>
        <dbReference type="ARBA" id="ARBA00023002"/>
    </source>
</evidence>
<dbReference type="EMBL" id="CAFBLP010000014">
    <property type="protein sequence ID" value="CAB4870573.1"/>
    <property type="molecule type" value="Genomic_DNA"/>
</dbReference>
<dbReference type="PANTHER" id="PTHR43673:SF10">
    <property type="entry name" value="NADH DEHYDROGENASE_NAD(P)H NITROREDUCTASE XCC3605-RELATED"/>
    <property type="match status" value="1"/>
</dbReference>
<dbReference type="SUPFAM" id="SSF55469">
    <property type="entry name" value="FMN-dependent nitroreductase-like"/>
    <property type="match status" value="1"/>
</dbReference>
<sequence length="214" mass="23502">MTDSFDLNQTDRLLTTTRAVRKRLDLTRPVPRDLIMDCIRVASQAPAGSNLQRWRWIVVDDPALKSGLADLYRRAYEPYIASQKVAVDRSGRTGAGAIMDSSDYLSSILHEVPAMVIPCSLGTPVGNQGQVAGFYGSVLPAVWSFMLAARSRGLGTAWTTLHLEYEAEARALLGIPDTVTQVALTPVAYYTGDTFKPGTRRAAEEITYFNGWKS</sequence>
<protein>
    <submittedName>
        <fullName evidence="4">Unannotated protein</fullName>
    </submittedName>
</protein>
<dbReference type="InterPro" id="IPR000415">
    <property type="entry name" value="Nitroreductase-like"/>
</dbReference>